<keyword evidence="3" id="KW-1003">Cell membrane</keyword>
<dbReference type="PANTHER" id="PTHR43386">
    <property type="entry name" value="OLIGOPEPTIDE TRANSPORT SYSTEM PERMEASE PROTEIN APPC"/>
    <property type="match status" value="1"/>
</dbReference>
<keyword evidence="5 7" id="KW-1133">Transmembrane helix</keyword>
<proteinExistence type="predicted"/>
<protein>
    <submittedName>
        <fullName evidence="9">Binding-protein-dependent transport system inner membrane component</fullName>
    </submittedName>
</protein>
<feature type="transmembrane region" description="Helical" evidence="7">
    <location>
        <begin position="77"/>
        <end position="98"/>
    </location>
</feature>
<dbReference type="InterPro" id="IPR050366">
    <property type="entry name" value="BP-dependent_transpt_permease"/>
</dbReference>
<dbReference type="PROSITE" id="PS50928">
    <property type="entry name" value="ABC_TM1"/>
    <property type="match status" value="1"/>
</dbReference>
<sequence>SGSPYPSGSFVSEGSTLSGYSFYNLYHGLVRGADWSLTLSVSIVGAGALIGLLIGAIAGSFGGVIDEVAMRLVDIMLSIPQILFILIVVAVLSQLPIFGNSLSIHMSLLVLAFVAVWWPLYARIVRGQVLVTREQKFVEAARASGASRGRIIRKHIIPNSVYPVFVQMSLDVGAVPLLIGSLVFLGFTQLFPSTYFPEWGTLSALSVNPNTLYSILNSTQLGVPVYIPWWMMLFPGIMLFLYAISVNFLSDGIRDALDPRLRR</sequence>
<dbReference type="EMBL" id="AUZY01011449">
    <property type="protein sequence ID" value="EQD34568.1"/>
    <property type="molecule type" value="Genomic_DNA"/>
</dbReference>
<reference evidence="9" key="1">
    <citation type="submission" date="2013-08" db="EMBL/GenBank/DDBJ databases">
        <authorList>
            <person name="Mendez C."/>
            <person name="Richter M."/>
            <person name="Ferrer M."/>
            <person name="Sanchez J."/>
        </authorList>
    </citation>
    <scope>NUCLEOTIDE SEQUENCE</scope>
</reference>
<name>T0YNF4_9ZZZZ</name>
<keyword evidence="6 7" id="KW-0472">Membrane</keyword>
<feature type="transmembrane region" description="Helical" evidence="7">
    <location>
        <begin position="39"/>
        <end position="65"/>
    </location>
</feature>
<dbReference type="SUPFAM" id="SSF161098">
    <property type="entry name" value="MetI-like"/>
    <property type="match status" value="1"/>
</dbReference>
<evidence type="ECO:0000256" key="2">
    <source>
        <dbReference type="ARBA" id="ARBA00022448"/>
    </source>
</evidence>
<feature type="transmembrane region" description="Helical" evidence="7">
    <location>
        <begin position="160"/>
        <end position="187"/>
    </location>
</feature>
<evidence type="ECO:0000256" key="7">
    <source>
        <dbReference type="SAM" id="Phobius"/>
    </source>
</evidence>
<feature type="domain" description="ABC transmembrane type-1" evidence="8">
    <location>
        <begin position="37"/>
        <end position="250"/>
    </location>
</feature>
<feature type="transmembrane region" description="Helical" evidence="7">
    <location>
        <begin position="104"/>
        <end position="121"/>
    </location>
</feature>
<evidence type="ECO:0000256" key="6">
    <source>
        <dbReference type="ARBA" id="ARBA00023136"/>
    </source>
</evidence>
<reference evidence="9" key="2">
    <citation type="journal article" date="2014" name="ISME J.">
        <title>Microbial stratification in low pH oxic and suboxic macroscopic growths along an acid mine drainage.</title>
        <authorList>
            <person name="Mendez-Garcia C."/>
            <person name="Mesa V."/>
            <person name="Sprenger R.R."/>
            <person name="Richter M."/>
            <person name="Diez M.S."/>
            <person name="Solano J."/>
            <person name="Bargiela R."/>
            <person name="Golyshina O.V."/>
            <person name="Manteca A."/>
            <person name="Ramos J.L."/>
            <person name="Gallego J.R."/>
            <person name="Llorente I."/>
            <person name="Martins Dos Santos V.A."/>
            <person name="Jensen O.N."/>
            <person name="Pelaez A.I."/>
            <person name="Sanchez J."/>
            <person name="Ferrer M."/>
        </authorList>
    </citation>
    <scope>NUCLEOTIDE SEQUENCE</scope>
</reference>
<feature type="transmembrane region" description="Helical" evidence="7">
    <location>
        <begin position="227"/>
        <end position="250"/>
    </location>
</feature>
<evidence type="ECO:0000256" key="1">
    <source>
        <dbReference type="ARBA" id="ARBA00004651"/>
    </source>
</evidence>
<evidence type="ECO:0000256" key="5">
    <source>
        <dbReference type="ARBA" id="ARBA00022989"/>
    </source>
</evidence>
<evidence type="ECO:0000256" key="3">
    <source>
        <dbReference type="ARBA" id="ARBA00022475"/>
    </source>
</evidence>
<dbReference type="PANTHER" id="PTHR43386:SF1">
    <property type="entry name" value="D,D-DIPEPTIDE TRANSPORT SYSTEM PERMEASE PROTEIN DDPC-RELATED"/>
    <property type="match status" value="1"/>
</dbReference>
<dbReference type="Gene3D" id="1.10.3720.10">
    <property type="entry name" value="MetI-like"/>
    <property type="match status" value="1"/>
</dbReference>
<gene>
    <name evidence="9" type="ORF">B1B_17139</name>
</gene>
<dbReference type="InterPro" id="IPR000515">
    <property type="entry name" value="MetI-like"/>
</dbReference>
<accession>T0YNF4</accession>
<dbReference type="GO" id="GO:0005886">
    <property type="term" value="C:plasma membrane"/>
    <property type="evidence" value="ECO:0007669"/>
    <property type="project" value="UniProtKB-SubCell"/>
</dbReference>
<dbReference type="InterPro" id="IPR035906">
    <property type="entry name" value="MetI-like_sf"/>
</dbReference>
<feature type="non-terminal residue" evidence="9">
    <location>
        <position position="1"/>
    </location>
</feature>
<evidence type="ECO:0000259" key="8">
    <source>
        <dbReference type="PROSITE" id="PS50928"/>
    </source>
</evidence>
<comment type="subcellular location">
    <subcellularLocation>
        <location evidence="1">Cell membrane</location>
        <topology evidence="1">Multi-pass membrane protein</topology>
    </subcellularLocation>
</comment>
<keyword evidence="4 7" id="KW-0812">Transmembrane</keyword>
<evidence type="ECO:0000313" key="9">
    <source>
        <dbReference type="EMBL" id="EQD34568.1"/>
    </source>
</evidence>
<dbReference type="Pfam" id="PF00528">
    <property type="entry name" value="BPD_transp_1"/>
    <property type="match status" value="1"/>
</dbReference>
<organism evidence="9">
    <name type="scientific">mine drainage metagenome</name>
    <dbReference type="NCBI Taxonomy" id="410659"/>
    <lineage>
        <taxon>unclassified sequences</taxon>
        <taxon>metagenomes</taxon>
        <taxon>ecological metagenomes</taxon>
    </lineage>
</organism>
<dbReference type="CDD" id="cd06261">
    <property type="entry name" value="TM_PBP2"/>
    <property type="match status" value="1"/>
</dbReference>
<dbReference type="GO" id="GO:0055085">
    <property type="term" value="P:transmembrane transport"/>
    <property type="evidence" value="ECO:0007669"/>
    <property type="project" value="InterPro"/>
</dbReference>
<dbReference type="AlphaFoldDB" id="T0YNF4"/>
<comment type="caution">
    <text evidence="9">The sequence shown here is derived from an EMBL/GenBank/DDBJ whole genome shotgun (WGS) entry which is preliminary data.</text>
</comment>
<keyword evidence="2" id="KW-0813">Transport</keyword>
<evidence type="ECO:0000256" key="4">
    <source>
        <dbReference type="ARBA" id="ARBA00022692"/>
    </source>
</evidence>